<dbReference type="AlphaFoldDB" id="A0A557Y090"/>
<dbReference type="Pfam" id="PF05305">
    <property type="entry name" value="DUF732"/>
    <property type="match status" value="1"/>
</dbReference>
<evidence type="ECO:0000313" key="3">
    <source>
        <dbReference type="Proteomes" id="UP000320513"/>
    </source>
</evidence>
<gene>
    <name evidence="2" type="ORF">FPZ47_02435</name>
</gene>
<organism evidence="2 3">
    <name type="scientific">Mycobacterium helveticum</name>
    <dbReference type="NCBI Taxonomy" id="2592811"/>
    <lineage>
        <taxon>Bacteria</taxon>
        <taxon>Bacillati</taxon>
        <taxon>Actinomycetota</taxon>
        <taxon>Actinomycetes</taxon>
        <taxon>Mycobacteriales</taxon>
        <taxon>Mycobacteriaceae</taxon>
        <taxon>Mycobacterium</taxon>
    </lineage>
</organism>
<proteinExistence type="predicted"/>
<feature type="domain" description="DUF732" evidence="1">
    <location>
        <begin position="89"/>
        <end position="158"/>
    </location>
</feature>
<name>A0A557Y090_9MYCO</name>
<evidence type="ECO:0000259" key="1">
    <source>
        <dbReference type="Pfam" id="PF05305"/>
    </source>
</evidence>
<comment type="caution">
    <text evidence="2">The sequence shown here is derived from an EMBL/GenBank/DDBJ whole genome shotgun (WGS) entry which is preliminary data.</text>
</comment>
<reference evidence="2 3" key="1">
    <citation type="submission" date="2019-07" db="EMBL/GenBank/DDBJ databases">
        <title>New Mycobacterium species.</title>
        <authorList>
            <person name="Tortoli E."/>
            <person name="Ghielmetti G."/>
            <person name="Friedel U."/>
            <person name="Trovato A."/>
        </authorList>
    </citation>
    <scope>NUCLEOTIDE SEQUENCE [LARGE SCALE GENOMIC DNA]</scope>
    <source>
        <strain evidence="2 3">16-83</strain>
    </source>
</reference>
<dbReference type="InterPro" id="IPR007969">
    <property type="entry name" value="DUF732"/>
</dbReference>
<keyword evidence="3" id="KW-1185">Reference proteome</keyword>
<dbReference type="RefSeq" id="WP_144947733.1">
    <property type="nucleotide sequence ID" value="NZ_VMQU01000006.1"/>
</dbReference>
<dbReference type="EMBL" id="VMQU01000006">
    <property type="protein sequence ID" value="TVS91927.1"/>
    <property type="molecule type" value="Genomic_DNA"/>
</dbReference>
<protein>
    <submittedName>
        <fullName evidence="2">DUF732 domain-containing protein</fullName>
    </submittedName>
</protein>
<accession>A0A557Y090</accession>
<sequence>MAGVVAHPRFIDRAGLRLDLTGSIVTSGRCCHARTCWSMFTLSLPRAQVQFVGGDNTSVTMVWARLLVSAAGTLTAIGLSASAHADNGDAALLDQLDRAGIEFADPQDTVSTAKTVCSYLAEGRPVTVVARALKIRNHHLSNNNALQFVEIAGETYCPADLSAAVSG</sequence>
<dbReference type="Proteomes" id="UP000320513">
    <property type="component" value="Unassembled WGS sequence"/>
</dbReference>
<evidence type="ECO:0000313" key="2">
    <source>
        <dbReference type="EMBL" id="TVS91927.1"/>
    </source>
</evidence>